<evidence type="ECO:0000256" key="1">
    <source>
        <dbReference type="ARBA" id="ARBA00004496"/>
    </source>
</evidence>
<keyword evidence="9" id="KW-1185">Reference proteome</keyword>
<dbReference type="AlphaFoldDB" id="A0A7D4CEB2"/>
<evidence type="ECO:0000313" key="8">
    <source>
        <dbReference type="EMBL" id="QKG83754.1"/>
    </source>
</evidence>
<dbReference type="PROSITE" id="PS50943">
    <property type="entry name" value="HTH_CROC1"/>
    <property type="match status" value="1"/>
</dbReference>
<dbReference type="Pfam" id="PF01381">
    <property type="entry name" value="HTH_3"/>
    <property type="match status" value="1"/>
</dbReference>
<evidence type="ECO:0000256" key="6">
    <source>
        <dbReference type="PROSITE-ProRule" id="PRU00339"/>
    </source>
</evidence>
<dbReference type="PROSITE" id="PS50005">
    <property type="entry name" value="TPR"/>
    <property type="match status" value="1"/>
</dbReference>
<dbReference type="SMART" id="SM00028">
    <property type="entry name" value="TPR"/>
    <property type="match status" value="6"/>
</dbReference>
<dbReference type="EMBL" id="CP048104">
    <property type="protein sequence ID" value="QKG83754.1"/>
    <property type="molecule type" value="Genomic_DNA"/>
</dbReference>
<evidence type="ECO:0000256" key="4">
    <source>
        <dbReference type="ARBA" id="ARBA00022803"/>
    </source>
</evidence>
<evidence type="ECO:0000256" key="2">
    <source>
        <dbReference type="ARBA" id="ARBA00022490"/>
    </source>
</evidence>
<feature type="repeat" description="TPR" evidence="6">
    <location>
        <begin position="360"/>
        <end position="393"/>
    </location>
</feature>
<dbReference type="GO" id="GO:0005737">
    <property type="term" value="C:cytoplasm"/>
    <property type="evidence" value="ECO:0007669"/>
    <property type="project" value="UniProtKB-SubCell"/>
</dbReference>
<evidence type="ECO:0000256" key="3">
    <source>
        <dbReference type="ARBA" id="ARBA00022737"/>
    </source>
</evidence>
<dbReference type="SMART" id="SM00530">
    <property type="entry name" value="HTH_XRE"/>
    <property type="match status" value="1"/>
</dbReference>
<keyword evidence="3" id="KW-0677">Repeat</keyword>
<protein>
    <submittedName>
        <fullName evidence="8">Helix-turn-helix domain-containing protein</fullName>
    </submittedName>
</protein>
<keyword evidence="4 6" id="KW-0802">TPR repeat</keyword>
<dbReference type="CDD" id="cd00093">
    <property type="entry name" value="HTH_XRE"/>
    <property type="match status" value="1"/>
</dbReference>
<feature type="domain" description="HTH cro/C1-type" evidence="7">
    <location>
        <begin position="13"/>
        <end position="66"/>
    </location>
</feature>
<dbReference type="Pfam" id="PF13176">
    <property type="entry name" value="TPR_7"/>
    <property type="match status" value="1"/>
</dbReference>
<gene>
    <name evidence="8" type="ORF">GXN76_04195</name>
</gene>
<dbReference type="PANTHER" id="PTHR46630:SF1">
    <property type="entry name" value="TETRATRICOPEPTIDE REPEAT PROTEIN 29"/>
    <property type="match status" value="1"/>
</dbReference>
<dbReference type="SUPFAM" id="SSF47413">
    <property type="entry name" value="lambda repressor-like DNA-binding domains"/>
    <property type="match status" value="1"/>
</dbReference>
<dbReference type="Gene3D" id="1.10.260.40">
    <property type="entry name" value="lambda repressor-like DNA-binding domains"/>
    <property type="match status" value="1"/>
</dbReference>
<dbReference type="RefSeq" id="WP_173220791.1">
    <property type="nucleotide sequence ID" value="NZ_CP048104.1"/>
</dbReference>
<dbReference type="KEGG" id="kpul:GXN76_04195"/>
<comment type="subcellular location">
    <subcellularLocation>
        <location evidence="1">Cytoplasm</location>
    </subcellularLocation>
</comment>
<organism evidence="8 9">
    <name type="scientific">Kroppenstedtia pulmonis</name>
    <dbReference type="NCBI Taxonomy" id="1380685"/>
    <lineage>
        <taxon>Bacteria</taxon>
        <taxon>Bacillati</taxon>
        <taxon>Bacillota</taxon>
        <taxon>Bacilli</taxon>
        <taxon>Bacillales</taxon>
        <taxon>Thermoactinomycetaceae</taxon>
        <taxon>Kroppenstedtia</taxon>
    </lineage>
</organism>
<evidence type="ECO:0000256" key="5">
    <source>
        <dbReference type="ARBA" id="ARBA00038253"/>
    </source>
</evidence>
<comment type="similarity">
    <text evidence="5">Belongs to the Rap family.</text>
</comment>
<evidence type="ECO:0000313" key="9">
    <source>
        <dbReference type="Proteomes" id="UP000503088"/>
    </source>
</evidence>
<keyword evidence="2" id="KW-0963">Cytoplasm</keyword>
<dbReference type="Gene3D" id="1.25.40.10">
    <property type="entry name" value="Tetratricopeptide repeat domain"/>
    <property type="match status" value="2"/>
</dbReference>
<evidence type="ECO:0000259" key="7">
    <source>
        <dbReference type="PROSITE" id="PS50943"/>
    </source>
</evidence>
<dbReference type="SUPFAM" id="SSF48452">
    <property type="entry name" value="TPR-like"/>
    <property type="match status" value="2"/>
</dbReference>
<dbReference type="InterPro" id="IPR001387">
    <property type="entry name" value="Cro/C1-type_HTH"/>
</dbReference>
<sequence length="445" mass="51588">MSPLDVNEIGEIIRKVRKERGLRLEDLADENISPATISNLERGVPHVRQDKLSYLLKKLDIPMETLPDLLQSEQKELKDIQLHLLAVDSLKRIGEYDQALNELNKIDLADDHPHAPDIFWQKGVCHLFKKKYKRAERELSNAIRLINNHHSSDKGNIKSYSFNDLGLCSYYQNDLQSALQYTNHGLDAFNPEGTRHYVKYLLLRNKAIYLERMGRVVEALQIVQNVWSDLSNIESLETTLAFYWLRAELLRKSGTLDEALRYAQEGIELASINYQYKSVFVLWSVLGSIYTSKKEWSKAENCFHIALAIPQKMVNTLSYIRTCTQLGILYTLQEKWDHAEKTLNQAVNEAKKRNSSIHLTSASLATGNLYYLKNEKELAASYFQQAVELAEMHHYKDKEYQGWYYLGKCWKGINEEKFRQCAENMFKVQEALNQTKAVGDFHEVQ</sequence>
<dbReference type="GO" id="GO:0003677">
    <property type="term" value="F:DNA binding"/>
    <property type="evidence" value="ECO:0007669"/>
    <property type="project" value="InterPro"/>
</dbReference>
<dbReference type="InterPro" id="IPR010982">
    <property type="entry name" value="Lambda_DNA-bd_dom_sf"/>
</dbReference>
<dbReference type="Proteomes" id="UP000503088">
    <property type="component" value="Chromosome"/>
</dbReference>
<dbReference type="PANTHER" id="PTHR46630">
    <property type="entry name" value="TETRATRICOPEPTIDE REPEAT PROTEIN 29"/>
    <property type="match status" value="1"/>
</dbReference>
<dbReference type="InterPro" id="IPR011990">
    <property type="entry name" value="TPR-like_helical_dom_sf"/>
</dbReference>
<accession>A0A7D4CEB2</accession>
<reference evidence="8 9" key="1">
    <citation type="submission" date="2020-01" db="EMBL/GenBank/DDBJ databases">
        <authorList>
            <person name="Gulvik C.A."/>
            <person name="Batra D.G."/>
        </authorList>
    </citation>
    <scope>NUCLEOTIDE SEQUENCE [LARGE SCALE GENOMIC DNA]</scope>
    <source>
        <strain evidence="8 9">W9323</strain>
    </source>
</reference>
<dbReference type="InterPro" id="IPR051476">
    <property type="entry name" value="Bac_ResReg_Asp_Phosphatase"/>
</dbReference>
<name>A0A7D4CEB2_9BACL</name>
<dbReference type="InterPro" id="IPR019734">
    <property type="entry name" value="TPR_rpt"/>
</dbReference>
<proteinExistence type="inferred from homology"/>